<proteinExistence type="predicted"/>
<dbReference type="Gene3D" id="3.40.50.1820">
    <property type="entry name" value="alpha/beta hydrolase"/>
    <property type="match status" value="1"/>
</dbReference>
<dbReference type="InterPro" id="IPR002925">
    <property type="entry name" value="Dienelactn_hydro"/>
</dbReference>
<protein>
    <submittedName>
        <fullName evidence="2">Dienelactone hydrolase family protein</fullName>
    </submittedName>
</protein>
<evidence type="ECO:0000259" key="1">
    <source>
        <dbReference type="Pfam" id="PF01738"/>
    </source>
</evidence>
<keyword evidence="2" id="KW-0378">Hydrolase</keyword>
<organism evidence="2 3">
    <name type="scientific">Novosphingobium humi</name>
    <dbReference type="NCBI Taxonomy" id="2282397"/>
    <lineage>
        <taxon>Bacteria</taxon>
        <taxon>Pseudomonadati</taxon>
        <taxon>Pseudomonadota</taxon>
        <taxon>Alphaproteobacteria</taxon>
        <taxon>Sphingomonadales</taxon>
        <taxon>Sphingomonadaceae</taxon>
        <taxon>Novosphingobium</taxon>
    </lineage>
</organism>
<dbReference type="EMBL" id="CP117417">
    <property type="protein sequence ID" value="WCT77937.1"/>
    <property type="molecule type" value="Genomic_DNA"/>
</dbReference>
<dbReference type="InterPro" id="IPR051049">
    <property type="entry name" value="Dienelactone_hydrolase-like"/>
</dbReference>
<dbReference type="PANTHER" id="PTHR46623">
    <property type="entry name" value="CARBOXYMETHYLENEBUTENOLIDASE-RELATED"/>
    <property type="match status" value="1"/>
</dbReference>
<name>A0ABY7TZ89_9SPHN</name>
<dbReference type="Proteomes" id="UP001218231">
    <property type="component" value="Chromosome"/>
</dbReference>
<evidence type="ECO:0000313" key="2">
    <source>
        <dbReference type="EMBL" id="WCT77937.1"/>
    </source>
</evidence>
<dbReference type="PANTHER" id="PTHR46623:SF10">
    <property type="entry name" value="CARBOXYMETHYLENEBUTENOLIDASE HOMOLOG"/>
    <property type="match status" value="1"/>
</dbReference>
<dbReference type="Pfam" id="PF01738">
    <property type="entry name" value="DLH"/>
    <property type="match status" value="1"/>
</dbReference>
<dbReference type="RefSeq" id="WP_273618287.1">
    <property type="nucleotide sequence ID" value="NZ_CP117417.1"/>
</dbReference>
<reference evidence="2 3" key="1">
    <citation type="submission" date="2023-02" db="EMBL/GenBank/DDBJ databases">
        <title>Genome sequence of Novosphingobium humi KACC 19094.</title>
        <authorList>
            <person name="Kim S."/>
            <person name="Heo J."/>
            <person name="Kwon S.-W."/>
        </authorList>
    </citation>
    <scope>NUCLEOTIDE SEQUENCE [LARGE SCALE GENOMIC DNA]</scope>
    <source>
        <strain evidence="2 3">KACC 19094</strain>
    </source>
</reference>
<evidence type="ECO:0000313" key="3">
    <source>
        <dbReference type="Proteomes" id="UP001218231"/>
    </source>
</evidence>
<dbReference type="PROSITE" id="PS51318">
    <property type="entry name" value="TAT"/>
    <property type="match status" value="1"/>
</dbReference>
<sequence>MCDELTIADDDAHAATRGLSRRQFAALSAAGAAAAMAGAQQAIAAGAALKESAVAISTPDGQCDAFFVHPAAGKHPGIIVWPDIAGSRDAYKVMARRLASDGYAVLLVNHYYRTAKAPLLNSLAEWRTPAGGEKLKPAIAAITTPGIISDAKAFVGWLDKQAAVDTKRKIGSAGYCMTGGYTVRTAAANPDRVTACASFHGGGLVGDAADSPHKLIGATKAGFLFAIAKNDDARSPGDKDALKAAAASAGRPAEVEVYNADHGWCTLDAPSYDKGEAERAYARQLALFAKL</sequence>
<feature type="domain" description="Dienelactone hydrolase" evidence="1">
    <location>
        <begin position="64"/>
        <end position="290"/>
    </location>
</feature>
<dbReference type="InterPro" id="IPR029058">
    <property type="entry name" value="AB_hydrolase_fold"/>
</dbReference>
<dbReference type="GO" id="GO:0016787">
    <property type="term" value="F:hydrolase activity"/>
    <property type="evidence" value="ECO:0007669"/>
    <property type="project" value="UniProtKB-KW"/>
</dbReference>
<dbReference type="SUPFAM" id="SSF53474">
    <property type="entry name" value="alpha/beta-Hydrolases"/>
    <property type="match status" value="1"/>
</dbReference>
<gene>
    <name evidence="2" type="ORF">PQ457_02885</name>
</gene>
<dbReference type="InterPro" id="IPR006311">
    <property type="entry name" value="TAT_signal"/>
</dbReference>
<accession>A0ABY7TZ89</accession>
<keyword evidence="3" id="KW-1185">Reference proteome</keyword>